<dbReference type="EMBL" id="CAUJNA010003432">
    <property type="protein sequence ID" value="CAJ1401882.1"/>
    <property type="molecule type" value="Genomic_DNA"/>
</dbReference>
<protein>
    <submittedName>
        <fullName evidence="2">Uncharacterized protein</fullName>
    </submittedName>
</protein>
<keyword evidence="3" id="KW-1185">Reference proteome</keyword>
<dbReference type="AlphaFoldDB" id="A0AA36J939"/>
<feature type="compositionally biased region" description="Basic and acidic residues" evidence="1">
    <location>
        <begin position="567"/>
        <end position="577"/>
    </location>
</feature>
<evidence type="ECO:0000256" key="1">
    <source>
        <dbReference type="SAM" id="MobiDB-lite"/>
    </source>
</evidence>
<reference evidence="2" key="1">
    <citation type="submission" date="2023-08" db="EMBL/GenBank/DDBJ databases">
        <authorList>
            <person name="Chen Y."/>
            <person name="Shah S."/>
            <person name="Dougan E. K."/>
            <person name="Thang M."/>
            <person name="Chan C."/>
        </authorList>
    </citation>
    <scope>NUCLEOTIDE SEQUENCE</scope>
</reference>
<gene>
    <name evidence="2" type="ORF">EVOR1521_LOCUS24924</name>
</gene>
<organism evidence="2 3">
    <name type="scientific">Effrenium voratum</name>
    <dbReference type="NCBI Taxonomy" id="2562239"/>
    <lineage>
        <taxon>Eukaryota</taxon>
        <taxon>Sar</taxon>
        <taxon>Alveolata</taxon>
        <taxon>Dinophyceae</taxon>
        <taxon>Suessiales</taxon>
        <taxon>Symbiodiniaceae</taxon>
        <taxon>Effrenium</taxon>
    </lineage>
</organism>
<sequence>MGCKGSKRPAGPRPEGAGQVGQGTSQSTVATEADKAAVDGKFAANAKPALTAAAPIRSARGVSEVKTYSAEQQAAAGKIGAAVRGSATRWEVKQEYHEIRRRPEGRPLQPIELGFADYAQKKPSMPSVPDHLRFRVRDVTKQRVLAQLGNDEGLGSFSTFEMMAARLLEKVAASGKLPPGPAKQMASTHLFNGEEVKADAEDSLAKRQDTYLLGKFQIVAVPVVADYDAAFDVLQVESNSKQTAKPDAPSRDCDGPEGFNGWFWVLHSAAPNIGESALAEDFLSYSVEEVQDNDRPLRIDSVQSQASTSSTSRCCWKDRPMRTCRRLNEDLYIADIARLWRNALLAMKILEVEDAILFPFGMGAFLRHLNLNDDRYEDPARLHMLKRRIAAELMNAIVDICTPPGSGKSKAVSKAGPQRVHLCLVCVNPESIDNHNCFVEAAADKAQQCPQLKKILQLRQNVDSLQLAHELSHRGQLKVALLNGANRKLCGNHWFQSGARFAIDENLHRRSASLSRASLLVNFDTEPRPRRSSQLEETIRFFGGRVVNLAQTGAKEKATNAKPEPLGNEKVEPKGGKDTAAPVAKAKAKKPFCLCCGGSKSAQKPAAKKAGKDSGAAR</sequence>
<feature type="region of interest" description="Disordered" evidence="1">
    <location>
        <begin position="553"/>
        <end position="583"/>
    </location>
</feature>
<dbReference type="Proteomes" id="UP001178507">
    <property type="component" value="Unassembled WGS sequence"/>
</dbReference>
<evidence type="ECO:0000313" key="2">
    <source>
        <dbReference type="EMBL" id="CAJ1401882.1"/>
    </source>
</evidence>
<dbReference type="PROSITE" id="PS50096">
    <property type="entry name" value="IQ"/>
    <property type="match status" value="1"/>
</dbReference>
<accession>A0AA36J939</accession>
<feature type="region of interest" description="Disordered" evidence="1">
    <location>
        <begin position="597"/>
        <end position="618"/>
    </location>
</feature>
<feature type="region of interest" description="Disordered" evidence="1">
    <location>
        <begin position="1"/>
        <end position="33"/>
    </location>
</feature>
<comment type="caution">
    <text evidence="2">The sequence shown here is derived from an EMBL/GenBank/DDBJ whole genome shotgun (WGS) entry which is preliminary data.</text>
</comment>
<proteinExistence type="predicted"/>
<name>A0AA36J939_9DINO</name>
<evidence type="ECO:0000313" key="3">
    <source>
        <dbReference type="Proteomes" id="UP001178507"/>
    </source>
</evidence>